<keyword evidence="3" id="KW-0813">Transport</keyword>
<organism evidence="9 10">
    <name type="scientific">Paenibacillus haidiansis</name>
    <dbReference type="NCBI Taxonomy" id="1574488"/>
    <lineage>
        <taxon>Bacteria</taxon>
        <taxon>Bacillati</taxon>
        <taxon>Bacillota</taxon>
        <taxon>Bacilli</taxon>
        <taxon>Bacillales</taxon>
        <taxon>Paenibacillaceae</taxon>
        <taxon>Paenibacillus</taxon>
    </lineage>
</organism>
<evidence type="ECO:0000256" key="5">
    <source>
        <dbReference type="ARBA" id="ARBA00022692"/>
    </source>
</evidence>
<dbReference type="InterPro" id="IPR002781">
    <property type="entry name" value="TM_pro_TauE-like"/>
</dbReference>
<evidence type="ECO:0000256" key="1">
    <source>
        <dbReference type="ARBA" id="ARBA00004651"/>
    </source>
</evidence>
<reference evidence="9 10" key="1">
    <citation type="submission" date="2024-02" db="EMBL/GenBank/DDBJ databases">
        <title>A nitrogen-fixing paenibacillus bacterium.</title>
        <authorList>
            <person name="Zhang W.L."/>
            <person name="Chen S.F."/>
        </authorList>
    </citation>
    <scope>NUCLEOTIDE SEQUENCE [LARGE SCALE GENOMIC DNA]</scope>
    <source>
        <strain evidence="9 10">M1</strain>
    </source>
</reference>
<keyword evidence="10" id="KW-1185">Reference proteome</keyword>
<evidence type="ECO:0000256" key="7">
    <source>
        <dbReference type="ARBA" id="ARBA00023136"/>
    </source>
</evidence>
<evidence type="ECO:0000313" key="10">
    <source>
        <dbReference type="Proteomes" id="UP001306950"/>
    </source>
</evidence>
<feature type="transmembrane region" description="Helical" evidence="8">
    <location>
        <begin position="102"/>
        <end position="122"/>
    </location>
</feature>
<proteinExistence type="inferred from homology"/>
<evidence type="ECO:0000256" key="4">
    <source>
        <dbReference type="ARBA" id="ARBA00022475"/>
    </source>
</evidence>
<comment type="caution">
    <text evidence="9">The sequence shown here is derived from an EMBL/GenBank/DDBJ whole genome shotgun (WGS) entry which is preliminary data.</text>
</comment>
<evidence type="ECO:0000256" key="3">
    <source>
        <dbReference type="ARBA" id="ARBA00022448"/>
    </source>
</evidence>
<feature type="transmembrane region" description="Helical" evidence="8">
    <location>
        <begin position="129"/>
        <end position="150"/>
    </location>
</feature>
<evidence type="ECO:0000313" key="9">
    <source>
        <dbReference type="EMBL" id="MEF2967510.1"/>
    </source>
</evidence>
<keyword evidence="4 8" id="KW-1003">Cell membrane</keyword>
<dbReference type="PANTHER" id="PTHR30269">
    <property type="entry name" value="TRANSMEMBRANE PROTEIN YFCA"/>
    <property type="match status" value="1"/>
</dbReference>
<dbReference type="Proteomes" id="UP001306950">
    <property type="component" value="Unassembled WGS sequence"/>
</dbReference>
<evidence type="ECO:0000256" key="6">
    <source>
        <dbReference type="ARBA" id="ARBA00022989"/>
    </source>
</evidence>
<dbReference type="EMBL" id="JAZHPZ010000008">
    <property type="protein sequence ID" value="MEF2967510.1"/>
    <property type="molecule type" value="Genomic_DNA"/>
</dbReference>
<dbReference type="RefSeq" id="WP_331847729.1">
    <property type="nucleotide sequence ID" value="NZ_JAZHPZ010000008.1"/>
</dbReference>
<evidence type="ECO:0000256" key="2">
    <source>
        <dbReference type="ARBA" id="ARBA00009142"/>
    </source>
</evidence>
<keyword evidence="6 8" id="KW-1133">Transmembrane helix</keyword>
<dbReference type="Pfam" id="PF01925">
    <property type="entry name" value="TauE"/>
    <property type="match status" value="1"/>
</dbReference>
<accession>A0ABU7VUS5</accession>
<dbReference type="InterPro" id="IPR052017">
    <property type="entry name" value="TSUP"/>
</dbReference>
<evidence type="ECO:0000256" key="8">
    <source>
        <dbReference type="RuleBase" id="RU363041"/>
    </source>
</evidence>
<protein>
    <recommendedName>
        <fullName evidence="8">Probable membrane transporter protein</fullName>
    </recommendedName>
</protein>
<keyword evidence="7 8" id="KW-0472">Membrane</keyword>
<name>A0ABU7VUS5_9BACL</name>
<gene>
    <name evidence="9" type="ORF">V3851_16915</name>
</gene>
<comment type="similarity">
    <text evidence="2 8">Belongs to the 4-toluene sulfonate uptake permease (TSUP) (TC 2.A.102) family.</text>
</comment>
<sequence length="201" mass="21818">MLLDIQPWLVFCTLIILSASFVQGVTGFGFALVSLPLLTQFLPLRQVVPLIVILSFMTNIAILLNCYKHIVFRKISLLILAGITAAPFGSGLLLYVDDTALKIAAGILIALFAAVMLTGWTAPVRNERLGFVAVGLASGLLNGSISMSGPPVALFLSNQGMDKQTFRANLTLYALVLNAVTIASYYITVYWIRRFPAPYYG</sequence>
<feature type="transmembrane region" description="Helical" evidence="8">
    <location>
        <begin position="47"/>
        <end position="65"/>
    </location>
</feature>
<comment type="subcellular location">
    <subcellularLocation>
        <location evidence="1 8">Cell membrane</location>
        <topology evidence="1 8">Multi-pass membrane protein</topology>
    </subcellularLocation>
</comment>
<dbReference type="PANTHER" id="PTHR30269:SF37">
    <property type="entry name" value="MEMBRANE TRANSPORTER PROTEIN"/>
    <property type="match status" value="1"/>
</dbReference>
<feature type="transmembrane region" description="Helical" evidence="8">
    <location>
        <begin position="7"/>
        <end position="35"/>
    </location>
</feature>
<keyword evidence="5 8" id="KW-0812">Transmembrane</keyword>
<feature type="transmembrane region" description="Helical" evidence="8">
    <location>
        <begin position="77"/>
        <end position="96"/>
    </location>
</feature>
<feature type="transmembrane region" description="Helical" evidence="8">
    <location>
        <begin position="170"/>
        <end position="192"/>
    </location>
</feature>